<organism evidence="1">
    <name type="scientific">viral metagenome</name>
    <dbReference type="NCBI Taxonomy" id="1070528"/>
    <lineage>
        <taxon>unclassified sequences</taxon>
        <taxon>metagenomes</taxon>
        <taxon>organismal metagenomes</taxon>
    </lineage>
</organism>
<sequence>MEIAIPLLALGSMYIMANEKKNKTKENFTSNNPLIKNTGPNYPKKTIATVQDNVNYYPNANAATDRYFQQENYEEASSQQEKDHQFFSLTGNQVDKSKFNHNNMQPFFGARVTQRTSGFESNETVLDNLQGSGTQMFNKQEQVPLFKPEQNMHWAHGTPNASNFIQSRMNPSKSMNNTKPWQEIRVAPGLDNGYGAAGKGGFNSALDAREKWISKSVDELRAVNNPKVTYEGVTLGGKHFNTERGIQPHVEKNQPDTYFVNNPDRYFTTTGLEKKPTGRSEQMLGYSNRVNTTSEYFGTSNTEGLNATYVPGEHKQSTRPVLDSNYTHISNTYANDKFDSTDGDYGVKGYTKGVKPNARSLTDSRGKYFGAISTIANALTLPIQDMLRPSRKQNVIGNARQNGGVSTETPQSYVYNPSDRARTTTKETTSINPYLANVGKAEYQGYGFLANENQPTDTQRMTTSCKYTGTPGNGNVHNNQSYAAAYNAHLNVNKEYKGRINVGNSSAFNCTQNIHIDKLDSDRKNPNLYGIQNGIKTSATLENVGSFKSREPDRQDLNCQRLEPELVSALNSNPYSHPIGSFA</sequence>
<dbReference type="EMBL" id="MN740876">
    <property type="protein sequence ID" value="QHU16065.1"/>
    <property type="molecule type" value="Genomic_DNA"/>
</dbReference>
<name>A0A6C0KDH1_9ZZZZ</name>
<dbReference type="AlphaFoldDB" id="A0A6C0KDH1"/>
<proteinExistence type="predicted"/>
<protein>
    <submittedName>
        <fullName evidence="1">Uncharacterized protein</fullName>
    </submittedName>
</protein>
<accession>A0A6C0KDH1</accession>
<reference evidence="1" key="1">
    <citation type="journal article" date="2020" name="Nature">
        <title>Giant virus diversity and host interactions through global metagenomics.</title>
        <authorList>
            <person name="Schulz F."/>
            <person name="Roux S."/>
            <person name="Paez-Espino D."/>
            <person name="Jungbluth S."/>
            <person name="Walsh D.A."/>
            <person name="Denef V.J."/>
            <person name="McMahon K.D."/>
            <person name="Konstantinidis K.T."/>
            <person name="Eloe-Fadrosh E.A."/>
            <person name="Kyrpides N.C."/>
            <person name="Woyke T."/>
        </authorList>
    </citation>
    <scope>NUCLEOTIDE SEQUENCE</scope>
    <source>
        <strain evidence="1">GVMAG-S-3300011013-78</strain>
    </source>
</reference>
<evidence type="ECO:0000313" key="1">
    <source>
        <dbReference type="EMBL" id="QHU16065.1"/>
    </source>
</evidence>